<name>A0ABQ1S0S0_9SPHN</name>
<dbReference type="SUPFAM" id="SSF50630">
    <property type="entry name" value="Acid proteases"/>
    <property type="match status" value="1"/>
</dbReference>
<dbReference type="RefSeq" id="WP_188643586.1">
    <property type="nucleotide sequence ID" value="NZ_BMKL01000001.1"/>
</dbReference>
<feature type="chain" id="PRO_5045550112" description="Retroviral aspartyl protease" evidence="1">
    <location>
        <begin position="22"/>
        <end position="311"/>
    </location>
</feature>
<feature type="signal peptide" evidence="1">
    <location>
        <begin position="1"/>
        <end position="21"/>
    </location>
</feature>
<reference evidence="3" key="1">
    <citation type="journal article" date="2019" name="Int. J. Syst. Evol. Microbiol.">
        <title>The Global Catalogue of Microorganisms (GCM) 10K type strain sequencing project: providing services to taxonomists for standard genome sequencing and annotation.</title>
        <authorList>
            <consortium name="The Broad Institute Genomics Platform"/>
            <consortium name="The Broad Institute Genome Sequencing Center for Infectious Disease"/>
            <person name="Wu L."/>
            <person name="Ma J."/>
        </authorList>
    </citation>
    <scope>NUCLEOTIDE SEQUENCE [LARGE SCALE GENOMIC DNA]</scope>
    <source>
        <strain evidence="3">CGMCC 1.15959</strain>
    </source>
</reference>
<accession>A0ABQ1S0S0</accession>
<keyword evidence="3" id="KW-1185">Reference proteome</keyword>
<evidence type="ECO:0008006" key="4">
    <source>
        <dbReference type="Google" id="ProtNLM"/>
    </source>
</evidence>
<protein>
    <recommendedName>
        <fullName evidence="4">Retroviral aspartyl protease</fullName>
    </recommendedName>
</protein>
<dbReference type="PROSITE" id="PS00141">
    <property type="entry name" value="ASP_PROTEASE"/>
    <property type="match status" value="1"/>
</dbReference>
<dbReference type="Gene3D" id="2.40.70.10">
    <property type="entry name" value="Acid Proteases"/>
    <property type="match status" value="2"/>
</dbReference>
<sequence length="311" mass="32866">MARPIMFLAGVLLAATAPAGAQENVGPAGDEPATGGEIVSGQTDRYSRMTVPIRIEGQGPFRFMIDTGAQATVVTRALRDKLGFASLGQATLVSMAARRQVEIVRVNGLEFAARVFDAIHAPILEEQHIGADGILGLDLLQDLRVLVDFKEQTIAVDDSSALGGDRGYEIVVRARNKLGRLIITSAQVDGVRTAVIIDTGAQGSMGNLALQRRLRARRGGDVTTTDVTGATITSEAGLVRTVDIGRMRLSDLSVAFADAPAFAALGLSRKPAMVLGIGDLRLFDRVAIDFAHRTVLFDLPPGSARQAVDPG</sequence>
<evidence type="ECO:0000313" key="2">
    <source>
        <dbReference type="EMBL" id="GGD87508.1"/>
    </source>
</evidence>
<keyword evidence="1" id="KW-0732">Signal</keyword>
<evidence type="ECO:0000313" key="3">
    <source>
        <dbReference type="Proteomes" id="UP000619041"/>
    </source>
</evidence>
<dbReference type="InterPro" id="IPR021109">
    <property type="entry name" value="Peptidase_aspartic_dom_sf"/>
</dbReference>
<organism evidence="2 3">
    <name type="scientific">Tsuneonella deserti</name>
    <dbReference type="NCBI Taxonomy" id="2035528"/>
    <lineage>
        <taxon>Bacteria</taxon>
        <taxon>Pseudomonadati</taxon>
        <taxon>Pseudomonadota</taxon>
        <taxon>Alphaproteobacteria</taxon>
        <taxon>Sphingomonadales</taxon>
        <taxon>Erythrobacteraceae</taxon>
        <taxon>Tsuneonella</taxon>
    </lineage>
</organism>
<dbReference type="Proteomes" id="UP000619041">
    <property type="component" value="Unassembled WGS sequence"/>
</dbReference>
<comment type="caution">
    <text evidence="2">The sequence shown here is derived from an EMBL/GenBank/DDBJ whole genome shotgun (WGS) entry which is preliminary data.</text>
</comment>
<dbReference type="EMBL" id="BMKL01000001">
    <property type="protein sequence ID" value="GGD87508.1"/>
    <property type="molecule type" value="Genomic_DNA"/>
</dbReference>
<dbReference type="CDD" id="cd05483">
    <property type="entry name" value="retropepsin_like_bacteria"/>
    <property type="match status" value="1"/>
</dbReference>
<dbReference type="InterPro" id="IPR034122">
    <property type="entry name" value="Retropepsin-like_bacterial"/>
</dbReference>
<gene>
    <name evidence="2" type="ORF">GCM10011515_03830</name>
</gene>
<dbReference type="InterPro" id="IPR001969">
    <property type="entry name" value="Aspartic_peptidase_AS"/>
</dbReference>
<proteinExistence type="predicted"/>
<dbReference type="Pfam" id="PF13650">
    <property type="entry name" value="Asp_protease_2"/>
    <property type="match status" value="2"/>
</dbReference>
<evidence type="ECO:0000256" key="1">
    <source>
        <dbReference type="SAM" id="SignalP"/>
    </source>
</evidence>